<gene>
    <name evidence="3" type="ORF">D9611_002688</name>
</gene>
<feature type="coiled-coil region" evidence="1">
    <location>
        <begin position="31"/>
        <end position="58"/>
    </location>
</feature>
<comment type="caution">
    <text evidence="3">The sequence shown here is derived from an EMBL/GenBank/DDBJ whole genome shotgun (WGS) entry which is preliminary data.</text>
</comment>
<evidence type="ECO:0000256" key="1">
    <source>
        <dbReference type="SAM" id="Coils"/>
    </source>
</evidence>
<evidence type="ECO:0000313" key="4">
    <source>
        <dbReference type="Proteomes" id="UP000541558"/>
    </source>
</evidence>
<keyword evidence="1" id="KW-0175">Coiled coil</keyword>
<organism evidence="3 4">
    <name type="scientific">Ephemerocybe angulata</name>
    <dbReference type="NCBI Taxonomy" id="980116"/>
    <lineage>
        <taxon>Eukaryota</taxon>
        <taxon>Fungi</taxon>
        <taxon>Dikarya</taxon>
        <taxon>Basidiomycota</taxon>
        <taxon>Agaricomycotina</taxon>
        <taxon>Agaricomycetes</taxon>
        <taxon>Agaricomycetidae</taxon>
        <taxon>Agaricales</taxon>
        <taxon>Agaricineae</taxon>
        <taxon>Psathyrellaceae</taxon>
        <taxon>Ephemerocybe</taxon>
    </lineage>
</organism>
<evidence type="ECO:0000259" key="2">
    <source>
        <dbReference type="PROSITE" id="PS50181"/>
    </source>
</evidence>
<dbReference type="Proteomes" id="UP000541558">
    <property type="component" value="Unassembled WGS sequence"/>
</dbReference>
<feature type="domain" description="F-box" evidence="2">
    <location>
        <begin position="62"/>
        <end position="113"/>
    </location>
</feature>
<evidence type="ECO:0000313" key="3">
    <source>
        <dbReference type="EMBL" id="KAF5333660.1"/>
    </source>
</evidence>
<dbReference type="Pfam" id="PF12937">
    <property type="entry name" value="F-box-like"/>
    <property type="match status" value="1"/>
</dbReference>
<dbReference type="SUPFAM" id="SSF81383">
    <property type="entry name" value="F-box domain"/>
    <property type="match status" value="1"/>
</dbReference>
<proteinExistence type="predicted"/>
<dbReference type="AlphaFoldDB" id="A0A8H5C1Z6"/>
<protein>
    <recommendedName>
        <fullName evidence="2">F-box domain-containing protein</fullName>
    </recommendedName>
</protein>
<dbReference type="SUPFAM" id="SSF52047">
    <property type="entry name" value="RNI-like"/>
    <property type="match status" value="1"/>
</dbReference>
<dbReference type="OrthoDB" id="2950435at2759"/>
<dbReference type="PROSITE" id="PS50181">
    <property type="entry name" value="FBOX"/>
    <property type="match status" value="1"/>
</dbReference>
<dbReference type="InterPro" id="IPR001810">
    <property type="entry name" value="F-box_dom"/>
</dbReference>
<name>A0A8H5C1Z6_9AGAR</name>
<dbReference type="EMBL" id="JAACJK010000109">
    <property type="protein sequence ID" value="KAF5333660.1"/>
    <property type="molecule type" value="Genomic_DNA"/>
</dbReference>
<reference evidence="3 4" key="1">
    <citation type="journal article" date="2020" name="ISME J.">
        <title>Uncovering the hidden diversity of litter-decomposition mechanisms in mushroom-forming fungi.</title>
        <authorList>
            <person name="Floudas D."/>
            <person name="Bentzer J."/>
            <person name="Ahren D."/>
            <person name="Johansson T."/>
            <person name="Persson P."/>
            <person name="Tunlid A."/>
        </authorList>
    </citation>
    <scope>NUCLEOTIDE SEQUENCE [LARGE SCALE GENOMIC DNA]</scope>
    <source>
        <strain evidence="3 4">CBS 175.51</strain>
    </source>
</reference>
<accession>A0A8H5C1Z6</accession>
<dbReference type="Gene3D" id="1.20.1280.50">
    <property type="match status" value="1"/>
</dbReference>
<keyword evidence="4" id="KW-1185">Reference proteome</keyword>
<dbReference type="InterPro" id="IPR036047">
    <property type="entry name" value="F-box-like_dom_sf"/>
</dbReference>
<sequence>MSREDSDGFVLASKPHQLPLADATRHPLADAFDAEAHRNKATKRILELEAEIVSLKISYNTASTPCRLPTEILTQIFITLKDASTPNDWIQITFVCHHWREVALDCTSLWTSLPMLSSEFSELALCRSKGMPLQVALPGPCRSYKRGYTDLVNRILSQTNRDRIQSLTLWTAACNEILSTFEGSAPLLEELVGKSGYEVSVCPSAPFLKVLHLESCRIPWSELPLASTLTSIHLSNKGSGAGATDFTRPSTSDLSTSLQEMRRLQNLYLKGYLPHFQDAILSTGGVAVMPALQSLTLHDFADEIAGFFHAFQISAGTISIGVSTQSNGYLGYLKNSWETIGHKSIVETGVRSMEIIELPGFPRCARMGFKFTVPHPNQTPPEMVFKLYVTPPPTPGSTLHEIVSMVASHLDLNRTRALHLTTESPPDYLVDFALLPELDTINLTRYKQALDGMVDIMERDDFGAQIESSDSECDTYPSKISFPALKEIGLCDSIVRECLWDGATLTHLLEVLGRRPGLNAIRRLNLCGWDSSSLKFNLPNVTLGTSMSRF</sequence>